<accession>A0A3P6RD49</accession>
<dbReference type="AlphaFoldDB" id="A0A3P6RD49"/>
<dbReference type="EMBL" id="UYRV01014294">
    <property type="protein sequence ID" value="VDK60206.1"/>
    <property type="molecule type" value="Genomic_DNA"/>
</dbReference>
<dbReference type="OrthoDB" id="449252at2759"/>
<proteinExistence type="predicted"/>
<organism evidence="2 3">
    <name type="scientific">Cylicostephanus goldi</name>
    <name type="common">Nematode worm</name>
    <dbReference type="NCBI Taxonomy" id="71465"/>
    <lineage>
        <taxon>Eukaryota</taxon>
        <taxon>Metazoa</taxon>
        <taxon>Ecdysozoa</taxon>
        <taxon>Nematoda</taxon>
        <taxon>Chromadorea</taxon>
        <taxon>Rhabditida</taxon>
        <taxon>Rhabditina</taxon>
        <taxon>Rhabditomorpha</taxon>
        <taxon>Strongyloidea</taxon>
        <taxon>Strongylidae</taxon>
        <taxon>Cylicostephanus</taxon>
    </lineage>
</organism>
<keyword evidence="3" id="KW-1185">Reference proteome</keyword>
<sequence length="128" mass="13890">MTWEGFSFLSQAATNPVDPQVQLLPSPGMSSAMGRDQSTSDASKGLLYAAGIVAGGIAIGYFIGYKYAMSKARCNTKHQLANDKVGCQIFFYDKVGCQKFLGLLSDKEKFIEKPVEIAVFSFLVVNAF</sequence>
<dbReference type="Proteomes" id="UP000271889">
    <property type="component" value="Unassembled WGS sequence"/>
</dbReference>
<protein>
    <submittedName>
        <fullName evidence="2">Uncharacterized protein</fullName>
    </submittedName>
</protein>
<keyword evidence="1" id="KW-1133">Transmembrane helix</keyword>
<evidence type="ECO:0000313" key="2">
    <source>
        <dbReference type="EMBL" id="VDK60206.1"/>
    </source>
</evidence>
<evidence type="ECO:0000256" key="1">
    <source>
        <dbReference type="SAM" id="Phobius"/>
    </source>
</evidence>
<reference evidence="2 3" key="1">
    <citation type="submission" date="2018-11" db="EMBL/GenBank/DDBJ databases">
        <authorList>
            <consortium name="Pathogen Informatics"/>
        </authorList>
    </citation>
    <scope>NUCLEOTIDE SEQUENCE [LARGE SCALE GENOMIC DNA]</scope>
</reference>
<evidence type="ECO:0000313" key="3">
    <source>
        <dbReference type="Proteomes" id="UP000271889"/>
    </source>
</evidence>
<keyword evidence="1" id="KW-0812">Transmembrane</keyword>
<name>A0A3P6RD49_CYLGO</name>
<feature type="transmembrane region" description="Helical" evidence="1">
    <location>
        <begin position="45"/>
        <end position="63"/>
    </location>
</feature>
<keyword evidence="1" id="KW-0472">Membrane</keyword>
<gene>
    <name evidence="2" type="ORF">CGOC_LOCUS4933</name>
</gene>